<keyword evidence="2" id="KW-1185">Reference proteome</keyword>
<dbReference type="AlphaFoldDB" id="X6LP61"/>
<organism evidence="1 2">
    <name type="scientific">Reticulomyxa filosa</name>
    <dbReference type="NCBI Taxonomy" id="46433"/>
    <lineage>
        <taxon>Eukaryota</taxon>
        <taxon>Sar</taxon>
        <taxon>Rhizaria</taxon>
        <taxon>Retaria</taxon>
        <taxon>Foraminifera</taxon>
        <taxon>Monothalamids</taxon>
        <taxon>Reticulomyxidae</taxon>
        <taxon>Reticulomyxa</taxon>
    </lineage>
</organism>
<evidence type="ECO:0000313" key="2">
    <source>
        <dbReference type="Proteomes" id="UP000023152"/>
    </source>
</evidence>
<gene>
    <name evidence="1" type="ORF">RFI_34501</name>
</gene>
<dbReference type="Gene3D" id="3.40.50.300">
    <property type="entry name" value="P-loop containing nucleotide triphosphate hydrolases"/>
    <property type="match status" value="1"/>
</dbReference>
<accession>X6LP61</accession>
<dbReference type="Proteomes" id="UP000023152">
    <property type="component" value="Unassembled WGS sequence"/>
</dbReference>
<evidence type="ECO:0000313" key="1">
    <source>
        <dbReference type="EMBL" id="ETO02912.1"/>
    </source>
</evidence>
<proteinExistence type="predicted"/>
<protein>
    <submittedName>
        <fullName evidence="1">Uncharacterized protein</fullName>
    </submittedName>
</protein>
<reference evidence="1 2" key="1">
    <citation type="journal article" date="2013" name="Curr. Biol.">
        <title>The Genome of the Foraminiferan Reticulomyxa filosa.</title>
        <authorList>
            <person name="Glockner G."/>
            <person name="Hulsmann N."/>
            <person name="Schleicher M."/>
            <person name="Noegel A.A."/>
            <person name="Eichinger L."/>
            <person name="Gallinger C."/>
            <person name="Pawlowski J."/>
            <person name="Sierra R."/>
            <person name="Euteneuer U."/>
            <person name="Pillet L."/>
            <person name="Moustafa A."/>
            <person name="Platzer M."/>
            <person name="Groth M."/>
            <person name="Szafranski K."/>
            <person name="Schliwa M."/>
        </authorList>
    </citation>
    <scope>NUCLEOTIDE SEQUENCE [LARGE SCALE GENOMIC DNA]</scope>
</reference>
<name>X6LP61_RETFI</name>
<sequence length="92" mass="10930">MINSKNGLLLLDGFDEIINEIEKKQCYNIALSMKIIVIMTSRPNAIRSYLINPQDIQNYVMHLRCIVLRLYTYSKDYSKQYFLSIEHFCVYL</sequence>
<dbReference type="InterPro" id="IPR027417">
    <property type="entry name" value="P-loop_NTPase"/>
</dbReference>
<dbReference type="EMBL" id="ASPP01034628">
    <property type="protein sequence ID" value="ETO02912.1"/>
    <property type="molecule type" value="Genomic_DNA"/>
</dbReference>
<comment type="caution">
    <text evidence="1">The sequence shown here is derived from an EMBL/GenBank/DDBJ whole genome shotgun (WGS) entry which is preliminary data.</text>
</comment>